<reference evidence="2 3" key="1">
    <citation type="submission" date="2018-06" db="EMBL/GenBank/DDBJ databases">
        <title>Draft Genome Sequence of a Novel Marine Bacterium Related to the Verrucomicrobia.</title>
        <authorList>
            <person name="Vosseberg J."/>
            <person name="Martijn J."/>
            <person name="Ettema T.J.G."/>
        </authorList>
    </citation>
    <scope>NUCLEOTIDE SEQUENCE [LARGE SCALE GENOMIC DNA]</scope>
    <source>
        <strain evidence="2">TARA_B100001123</strain>
    </source>
</reference>
<accession>A0A2Z4AAQ1</accession>
<dbReference type="InterPro" id="IPR011051">
    <property type="entry name" value="RmlC_Cupin_sf"/>
</dbReference>
<dbReference type="InterPro" id="IPR014710">
    <property type="entry name" value="RmlC-like_jellyroll"/>
</dbReference>
<proteinExistence type="predicted"/>
<dbReference type="InterPro" id="IPR013096">
    <property type="entry name" value="Cupin_2"/>
</dbReference>
<gene>
    <name evidence="2" type="ORF">DF168_00041</name>
</gene>
<evidence type="ECO:0000313" key="3">
    <source>
        <dbReference type="Proteomes" id="UP000247465"/>
    </source>
</evidence>
<dbReference type="Pfam" id="PF07883">
    <property type="entry name" value="Cupin_2"/>
    <property type="match status" value="1"/>
</dbReference>
<feature type="domain" description="Cupin type-2" evidence="1">
    <location>
        <begin position="8"/>
        <end position="54"/>
    </location>
</feature>
<organism evidence="2 3">
    <name type="scientific">Candidatus Moanibacter tarae</name>
    <dbReference type="NCBI Taxonomy" id="2200854"/>
    <lineage>
        <taxon>Bacteria</taxon>
        <taxon>Pseudomonadati</taxon>
        <taxon>Verrucomicrobiota</taxon>
        <taxon>Opitutia</taxon>
        <taxon>Puniceicoccales</taxon>
        <taxon>Puniceicoccales incertae sedis</taxon>
        <taxon>Candidatus Moanibacter</taxon>
    </lineage>
</organism>
<evidence type="ECO:0000259" key="1">
    <source>
        <dbReference type="Pfam" id="PF07883"/>
    </source>
</evidence>
<name>A0A2Z4AAQ1_9BACT</name>
<dbReference type="EMBL" id="CP029803">
    <property type="protein sequence ID" value="AWT58869.1"/>
    <property type="molecule type" value="Genomic_DNA"/>
</dbReference>
<dbReference type="KEGG" id="mtar:DF168_00041"/>
<dbReference type="Gene3D" id="2.60.120.10">
    <property type="entry name" value="Jelly Rolls"/>
    <property type="match status" value="1"/>
</dbReference>
<dbReference type="Proteomes" id="UP000247465">
    <property type="component" value="Chromosome"/>
</dbReference>
<sequence>MDQKIATGVEPHYHDNDEFWLFTDGVGEVWLDKTCYDITPNTLVYTPMGCIHRFQMFSSYENNAIVTRLEREQRPIHVTVDNYGWPEKTVQGFVISGSDNKSPIDNPGPRCPLSEWRQMALEDGETIEELELHKNEHWMLIKGKIGLELDGVIFESDPQDVALLSLRHPEAIDGFGWSADNRSTKKIN</sequence>
<protein>
    <recommendedName>
        <fullName evidence="1">Cupin type-2 domain-containing protein</fullName>
    </recommendedName>
</protein>
<evidence type="ECO:0000313" key="2">
    <source>
        <dbReference type="EMBL" id="AWT58869.1"/>
    </source>
</evidence>
<dbReference type="SUPFAM" id="SSF51182">
    <property type="entry name" value="RmlC-like cupins"/>
    <property type="match status" value="1"/>
</dbReference>
<dbReference type="AlphaFoldDB" id="A0A2Z4AAQ1"/>